<keyword evidence="1" id="KW-1133">Transmembrane helix</keyword>
<protein>
    <submittedName>
        <fullName evidence="2">Uncharacterized protein</fullName>
    </submittedName>
</protein>
<sequence>MHIFVSRDLVLGATMPAMAVTVIVYLTFRLIKN</sequence>
<feature type="transmembrane region" description="Helical" evidence="1">
    <location>
        <begin position="9"/>
        <end position="28"/>
    </location>
</feature>
<organism evidence="2">
    <name type="scientific">anaerobic digester metagenome</name>
    <dbReference type="NCBI Taxonomy" id="1263854"/>
    <lineage>
        <taxon>unclassified sequences</taxon>
        <taxon>metagenomes</taxon>
        <taxon>ecological metagenomes</taxon>
    </lineage>
</organism>
<reference evidence="2" key="1">
    <citation type="submission" date="2019-03" db="EMBL/GenBank/DDBJ databases">
        <authorList>
            <person name="Hao L."/>
        </authorList>
    </citation>
    <scope>NUCLEOTIDE SEQUENCE</scope>
</reference>
<evidence type="ECO:0000256" key="1">
    <source>
        <dbReference type="SAM" id="Phobius"/>
    </source>
</evidence>
<dbReference type="EMBL" id="CAADRN010000228">
    <property type="protein sequence ID" value="VFU15597.1"/>
    <property type="molecule type" value="Genomic_DNA"/>
</dbReference>
<evidence type="ECO:0000313" key="2">
    <source>
        <dbReference type="EMBL" id="VFU15597.1"/>
    </source>
</evidence>
<proteinExistence type="predicted"/>
<keyword evidence="1" id="KW-0812">Transmembrane</keyword>
<gene>
    <name evidence="2" type="ORF">SCFA_3030002</name>
</gene>
<name>A0A485M1N4_9ZZZZ</name>
<accession>A0A485M1N4</accession>
<keyword evidence="1" id="KW-0472">Membrane</keyword>
<dbReference type="AlphaFoldDB" id="A0A485M1N4"/>